<reference evidence="2 3" key="1">
    <citation type="submission" date="2020-08" db="EMBL/GenBank/DDBJ databases">
        <title>Genomic Encyclopedia of Type Strains, Phase IV (KMG-IV): sequencing the most valuable type-strain genomes for metagenomic binning, comparative biology and taxonomic classification.</title>
        <authorList>
            <person name="Goeker M."/>
        </authorList>
    </citation>
    <scope>NUCLEOTIDE SEQUENCE [LARGE SCALE GENOMIC DNA]</scope>
    <source>
        <strain evidence="2 3">DSM 29854</strain>
    </source>
</reference>
<evidence type="ECO:0000313" key="2">
    <source>
        <dbReference type="EMBL" id="MBA9077110.1"/>
    </source>
</evidence>
<accession>A0A839GF37</accession>
<keyword evidence="1" id="KW-1133">Transmembrane helix</keyword>
<sequence length="60" mass="6955">MEENNFMIDPDDLFFTGEVAVGGKNLSIKFLLVLSLLIMVMCLVLFFNQRQCQKINKEKK</sequence>
<keyword evidence="1" id="KW-0472">Membrane</keyword>
<protein>
    <submittedName>
        <fullName evidence="2">Putative Co/Zn/Cd cation transporter (Cation efflux family)</fullName>
    </submittedName>
</protein>
<organism evidence="2 3">
    <name type="scientific">Rufibacter quisquiliarum</name>
    <dbReference type="NCBI Taxonomy" id="1549639"/>
    <lineage>
        <taxon>Bacteria</taxon>
        <taxon>Pseudomonadati</taxon>
        <taxon>Bacteroidota</taxon>
        <taxon>Cytophagia</taxon>
        <taxon>Cytophagales</taxon>
        <taxon>Hymenobacteraceae</taxon>
        <taxon>Rufibacter</taxon>
    </lineage>
</organism>
<proteinExistence type="predicted"/>
<comment type="caution">
    <text evidence="2">The sequence shown here is derived from an EMBL/GenBank/DDBJ whole genome shotgun (WGS) entry which is preliminary data.</text>
</comment>
<keyword evidence="1" id="KW-0812">Transmembrane</keyword>
<keyword evidence="3" id="KW-1185">Reference proteome</keyword>
<gene>
    <name evidence="2" type="ORF">FHS90_001821</name>
</gene>
<dbReference type="EMBL" id="JACJIQ010000006">
    <property type="protein sequence ID" value="MBA9077110.1"/>
    <property type="molecule type" value="Genomic_DNA"/>
</dbReference>
<dbReference type="AlphaFoldDB" id="A0A839GF37"/>
<feature type="transmembrane region" description="Helical" evidence="1">
    <location>
        <begin position="26"/>
        <end position="47"/>
    </location>
</feature>
<evidence type="ECO:0000313" key="3">
    <source>
        <dbReference type="Proteomes" id="UP000563094"/>
    </source>
</evidence>
<dbReference type="Proteomes" id="UP000563094">
    <property type="component" value="Unassembled WGS sequence"/>
</dbReference>
<name>A0A839GF37_9BACT</name>
<evidence type="ECO:0000256" key="1">
    <source>
        <dbReference type="SAM" id="Phobius"/>
    </source>
</evidence>